<dbReference type="AlphaFoldDB" id="A0A1I7BZK1"/>
<dbReference type="EMBL" id="FPBF01000003">
    <property type="protein sequence ID" value="SFT92606.1"/>
    <property type="molecule type" value="Genomic_DNA"/>
</dbReference>
<name>A0A1I7BZK1_9BACT</name>
<dbReference type="RefSeq" id="WP_091694389.1">
    <property type="nucleotide sequence ID" value="NZ_FPBF01000003.1"/>
</dbReference>
<gene>
    <name evidence="2" type="ORF">SAMN04489724_2888</name>
</gene>
<evidence type="ECO:0000313" key="3">
    <source>
        <dbReference type="Proteomes" id="UP000199673"/>
    </source>
</evidence>
<feature type="chain" id="PRO_5011745661" description="DUF2490 domain-containing protein" evidence="1">
    <location>
        <begin position="21"/>
        <end position="228"/>
    </location>
</feature>
<evidence type="ECO:0000313" key="2">
    <source>
        <dbReference type="EMBL" id="SFT92606.1"/>
    </source>
</evidence>
<dbReference type="OrthoDB" id="1121653at2"/>
<dbReference type="InterPro" id="IPR019619">
    <property type="entry name" value="DUF2490"/>
</dbReference>
<sequence>MRKFYLTSLLVLLSLVTSFAQDRQFFTGFFPEAALTKIIKNDQKIIFKIEHQDIFYNNSGDQKDELQFTHYRTDLMGFYDFKLNPTKSIAFGVFHRIQEGANANRIIQQFAAVNRLRRLKLAHRFRTDQTFTKGDPLEIRLRYRLATEIPLSGSTLDPGEHYLVLSNEPIFSLQGGEFEIENRLVFSLGKLIASSQKLEWSLDYRTDKFIQEGFRTRLWAKVGYFYSF</sequence>
<keyword evidence="1" id="KW-0732">Signal</keyword>
<reference evidence="3" key="1">
    <citation type="submission" date="2016-10" db="EMBL/GenBank/DDBJ databases">
        <authorList>
            <person name="Varghese N."/>
            <person name="Submissions S."/>
        </authorList>
    </citation>
    <scope>NUCLEOTIDE SEQUENCE [LARGE SCALE GENOMIC DNA]</scope>
    <source>
        <strain evidence="3">DSM 23445</strain>
    </source>
</reference>
<evidence type="ECO:0008006" key="4">
    <source>
        <dbReference type="Google" id="ProtNLM"/>
    </source>
</evidence>
<dbReference type="Proteomes" id="UP000199673">
    <property type="component" value="Unassembled WGS sequence"/>
</dbReference>
<evidence type="ECO:0000256" key="1">
    <source>
        <dbReference type="SAM" id="SignalP"/>
    </source>
</evidence>
<protein>
    <recommendedName>
        <fullName evidence="4">DUF2490 domain-containing protein</fullName>
    </recommendedName>
</protein>
<proteinExistence type="predicted"/>
<accession>A0A1I7BZK1</accession>
<dbReference type="Pfam" id="PF10677">
    <property type="entry name" value="DUF2490"/>
    <property type="match status" value="1"/>
</dbReference>
<feature type="signal peptide" evidence="1">
    <location>
        <begin position="1"/>
        <end position="20"/>
    </location>
</feature>
<keyword evidence="3" id="KW-1185">Reference proteome</keyword>
<organism evidence="2 3">
    <name type="scientific">Algoriphagus locisalis</name>
    <dbReference type="NCBI Taxonomy" id="305507"/>
    <lineage>
        <taxon>Bacteria</taxon>
        <taxon>Pseudomonadati</taxon>
        <taxon>Bacteroidota</taxon>
        <taxon>Cytophagia</taxon>
        <taxon>Cytophagales</taxon>
        <taxon>Cyclobacteriaceae</taxon>
        <taxon>Algoriphagus</taxon>
    </lineage>
</organism>